<protein>
    <submittedName>
        <fullName evidence="8">SLC13 family permease</fullName>
    </submittedName>
</protein>
<evidence type="ECO:0000256" key="6">
    <source>
        <dbReference type="SAM" id="Phobius"/>
    </source>
</evidence>
<keyword evidence="9" id="KW-1185">Reference proteome</keyword>
<dbReference type="PANTHER" id="PTHR10283:SF82">
    <property type="entry name" value="SOLUTE CARRIER FAMILY 13 MEMBER 2"/>
    <property type="match status" value="1"/>
</dbReference>
<organism evidence="8 9">
    <name type="scientific">Spiribacter pallidus</name>
    <dbReference type="NCBI Taxonomy" id="1987936"/>
    <lineage>
        <taxon>Bacteria</taxon>
        <taxon>Pseudomonadati</taxon>
        <taxon>Pseudomonadota</taxon>
        <taxon>Gammaproteobacteria</taxon>
        <taxon>Chromatiales</taxon>
        <taxon>Ectothiorhodospiraceae</taxon>
        <taxon>Spiribacter</taxon>
    </lineage>
</organism>
<feature type="transmembrane region" description="Helical" evidence="6">
    <location>
        <begin position="214"/>
        <end position="238"/>
    </location>
</feature>
<feature type="transmembrane region" description="Helical" evidence="6">
    <location>
        <begin position="313"/>
        <end position="332"/>
    </location>
</feature>
<evidence type="ECO:0000259" key="7">
    <source>
        <dbReference type="Pfam" id="PF03600"/>
    </source>
</evidence>
<feature type="transmembrane region" description="Helical" evidence="6">
    <location>
        <begin position="169"/>
        <end position="187"/>
    </location>
</feature>
<sequence length="462" mass="47834">MFKTPALSHAVALVALSGAAVLGFVPPAWLPAGTGATTAIALATIALYATGLIPEAVTSLLFFFAAMLLAVAPPTVIFAGFSSTAFWIIFGGLIIGMGIRHTGLGAHIAALLLARLPSRYGLVIAATALTGLAFAFLMPGAMGRMVLLVPIAVAVADRLGFAAESNGRIALVLAAVFGTHVGSFAILPSNTPNVVWSGAMQSIHGIEIGYLEYLWWHFPVLGVMRSLLLVVLIVRLFPDALPTHDARSESPAAMDHQQRAMGFVLFAALALWVTDFLHGVGPAWIALAAAIVCLLQPQRLVPQRPFAALDIGPLLLVAGVLGLGAVLAHSGIGEAAFVQMLPHLPFEAGADAQNYAVVSLGGVALAVLTAMPGVPAIGVPLGETLSQATGWPLQSVLTILAASYSTYLLPYQAPPILVGAQLGQVPWGALTRFTLIFAGLSILLIFPLHYAWLAAIGLLAGG</sequence>
<feature type="domain" description="Citrate transporter-like" evidence="7">
    <location>
        <begin position="46"/>
        <end position="372"/>
    </location>
</feature>
<comment type="caution">
    <text evidence="8">The sequence shown here is derived from an EMBL/GenBank/DDBJ whole genome shotgun (WGS) entry which is preliminary data.</text>
</comment>
<keyword evidence="5 6" id="KW-0472">Membrane</keyword>
<feature type="transmembrane region" description="Helical" evidence="6">
    <location>
        <begin position="120"/>
        <end position="139"/>
    </location>
</feature>
<keyword evidence="2" id="KW-0813">Transport</keyword>
<evidence type="ECO:0000256" key="2">
    <source>
        <dbReference type="ARBA" id="ARBA00022448"/>
    </source>
</evidence>
<evidence type="ECO:0000313" key="8">
    <source>
        <dbReference type="EMBL" id="MEX0469354.1"/>
    </source>
</evidence>
<dbReference type="RefSeq" id="WP_367958396.1">
    <property type="nucleotide sequence ID" value="NZ_JBAKFK010000002.1"/>
</dbReference>
<dbReference type="EMBL" id="JBAKFM010000002">
    <property type="protein sequence ID" value="MEX0469354.1"/>
    <property type="molecule type" value="Genomic_DNA"/>
</dbReference>
<feature type="transmembrane region" description="Helical" evidence="6">
    <location>
        <begin position="391"/>
        <end position="413"/>
    </location>
</feature>
<feature type="transmembrane region" description="Helical" evidence="6">
    <location>
        <begin position="87"/>
        <end position="113"/>
    </location>
</feature>
<dbReference type="Pfam" id="PF03600">
    <property type="entry name" value="CitMHS"/>
    <property type="match status" value="1"/>
</dbReference>
<feature type="transmembrane region" description="Helical" evidence="6">
    <location>
        <begin position="433"/>
        <end position="460"/>
    </location>
</feature>
<feature type="transmembrane region" description="Helical" evidence="6">
    <location>
        <begin position="145"/>
        <end position="162"/>
    </location>
</feature>
<evidence type="ECO:0000256" key="5">
    <source>
        <dbReference type="ARBA" id="ARBA00023136"/>
    </source>
</evidence>
<evidence type="ECO:0000313" key="9">
    <source>
        <dbReference type="Proteomes" id="UP001556709"/>
    </source>
</evidence>
<keyword evidence="3 6" id="KW-0812">Transmembrane</keyword>
<feature type="transmembrane region" description="Helical" evidence="6">
    <location>
        <begin position="352"/>
        <end position="379"/>
    </location>
</feature>
<evidence type="ECO:0000256" key="3">
    <source>
        <dbReference type="ARBA" id="ARBA00022692"/>
    </source>
</evidence>
<feature type="transmembrane region" description="Helical" evidence="6">
    <location>
        <begin position="259"/>
        <end position="277"/>
    </location>
</feature>
<keyword evidence="4 6" id="KW-1133">Transmembrane helix</keyword>
<dbReference type="InterPro" id="IPR004680">
    <property type="entry name" value="Cit_transptr-like_dom"/>
</dbReference>
<feature type="transmembrane region" description="Helical" evidence="6">
    <location>
        <begin position="33"/>
        <end position="53"/>
    </location>
</feature>
<name>A0ABV3TCL3_9GAMM</name>
<proteinExistence type="predicted"/>
<evidence type="ECO:0000256" key="4">
    <source>
        <dbReference type="ARBA" id="ARBA00022989"/>
    </source>
</evidence>
<feature type="transmembrane region" description="Helical" evidence="6">
    <location>
        <begin position="60"/>
        <end position="81"/>
    </location>
</feature>
<accession>A0ABV3TCL3</accession>
<comment type="subcellular location">
    <subcellularLocation>
        <location evidence="1">Membrane</location>
        <topology evidence="1">Multi-pass membrane protein</topology>
    </subcellularLocation>
</comment>
<dbReference type="PANTHER" id="PTHR10283">
    <property type="entry name" value="SOLUTE CARRIER FAMILY 13 MEMBER"/>
    <property type="match status" value="1"/>
</dbReference>
<evidence type="ECO:0000256" key="1">
    <source>
        <dbReference type="ARBA" id="ARBA00004141"/>
    </source>
</evidence>
<dbReference type="Proteomes" id="UP001556709">
    <property type="component" value="Unassembled WGS sequence"/>
</dbReference>
<gene>
    <name evidence="8" type="ORF">V6X73_06410</name>
</gene>
<reference evidence="8 9" key="1">
    <citation type="submission" date="2024-02" db="EMBL/GenBank/DDBJ databases">
        <title>New especies of Spiribacter isolated from saline water.</title>
        <authorList>
            <person name="Leon M.J."/>
            <person name="De La Haba R."/>
            <person name="Sanchez-Porro C."/>
            <person name="Ventosa A."/>
        </authorList>
    </citation>
    <scope>NUCLEOTIDE SEQUENCE [LARGE SCALE GENOMIC DNA]</scope>
    <source>
        <strain evidence="9">ag22IC6-390</strain>
    </source>
</reference>